<protein>
    <submittedName>
        <fullName evidence="1">Uncharacterized protein</fullName>
    </submittedName>
</protein>
<accession>A0A7L4ZLT3</accession>
<dbReference type="PROSITE" id="PS51257">
    <property type="entry name" value="PROKAR_LIPOPROTEIN"/>
    <property type="match status" value="1"/>
</dbReference>
<dbReference type="Proteomes" id="UP000464657">
    <property type="component" value="Chromosome"/>
</dbReference>
<keyword evidence="2" id="KW-1185">Reference proteome</keyword>
<reference evidence="1 2" key="1">
    <citation type="journal article" date="2013" name="Int. J. Syst. Evol. Microbiol.">
        <title>Kordia antarctica sp. nov., isolated from Antarctic seawater.</title>
        <authorList>
            <person name="Baek K."/>
            <person name="Choi A."/>
            <person name="Kang I."/>
            <person name="Lee K."/>
            <person name="Cho J.C."/>
        </authorList>
    </citation>
    <scope>NUCLEOTIDE SEQUENCE [LARGE SCALE GENOMIC DNA]</scope>
    <source>
        <strain evidence="1 2">IMCC3317</strain>
    </source>
</reference>
<dbReference type="OrthoDB" id="1145241at2"/>
<organism evidence="1 2">
    <name type="scientific">Kordia antarctica</name>
    <dbReference type="NCBI Taxonomy" id="1218801"/>
    <lineage>
        <taxon>Bacteria</taxon>
        <taxon>Pseudomonadati</taxon>
        <taxon>Bacteroidota</taxon>
        <taxon>Flavobacteriia</taxon>
        <taxon>Flavobacteriales</taxon>
        <taxon>Flavobacteriaceae</taxon>
        <taxon>Kordia</taxon>
    </lineage>
</organism>
<gene>
    <name evidence="1" type="ORF">IMCC3317_28690</name>
</gene>
<evidence type="ECO:0000313" key="1">
    <source>
        <dbReference type="EMBL" id="QHI37490.1"/>
    </source>
</evidence>
<dbReference type="AlphaFoldDB" id="A0A7L4ZLT3"/>
<proteinExistence type="predicted"/>
<dbReference type="RefSeq" id="WP_160130112.1">
    <property type="nucleotide sequence ID" value="NZ_CP019288.1"/>
</dbReference>
<name>A0A7L4ZLT3_9FLAO</name>
<dbReference type="KEGG" id="kan:IMCC3317_28690"/>
<sequence>MKTFTTFFLITIVFTFVSCNQNTKTVPEKLPKKENVTDTIVPKKVVSHESETIKNINLTSKLAEKVNRLAQLEHNYLLKSLEIVQSEETLLLGRLQRILKHKDSLSREIDLASIRSEIHNIRKSFLKGTKSMQPNGNIFPRVTIEEYIFKSQQSAKKAFETFIKAKKSGSLWTYVSKEPSVFFLEKNKIYFVCSGGYYMMNMYEEIVEKIKG</sequence>
<dbReference type="EMBL" id="CP019288">
    <property type="protein sequence ID" value="QHI37490.1"/>
    <property type="molecule type" value="Genomic_DNA"/>
</dbReference>
<evidence type="ECO:0000313" key="2">
    <source>
        <dbReference type="Proteomes" id="UP000464657"/>
    </source>
</evidence>